<dbReference type="InterPro" id="IPR011705">
    <property type="entry name" value="BACK"/>
</dbReference>
<accession>A0ABD6E6H6</accession>
<dbReference type="PROSITE" id="PS50097">
    <property type="entry name" value="BTB"/>
    <property type="match status" value="1"/>
</dbReference>
<dbReference type="InterPro" id="IPR011333">
    <property type="entry name" value="SKP1/BTB/POZ_sf"/>
</dbReference>
<sequence length="586" mass="65704">MNDVTKYISLLTMCDEDDDEAVLYECSSSLALKAFPNFDEIRRNGKLCDVVLTADDVRFSAHRIVLAATIPYFRAMFTSDMAESQQSEIHLQELSAEALEQLITFAYTGQVRITVANVQSMMLAANFLQLNEIVDECCKFLQARLHTQNVLGIRSFAMTLGCVALVLSAERYLHKHFLTVSQGEEFYKLNVDELASILSHDEIFVDSEEQIFEAAMRWIEYDELQRKQYTARILQTVRLPLLKPHYLTDRVSSHPIIRGCFKCRDLVDEAKDYHLMPERRKSLISFRTKQRCCYDISGILYAVGGLTNSGESLSTVELYKPDVGKWICTKAMNSIRSRVGVAVMNRQLYAIGGFNGHDRLRTVEMFDPETGQWKAVCHLNNKRSALCAAVVNEKLFVCGGYDGISSLSSVEVYDSNLDQWSILAPMSKQRSAAGIAVIDNYIYVLGGHDGMSIFNSVEKYNVETGKWSAVRHMTSKRCRLGACSFRGKIYACGGYDGSQFLKSMEVYDPEEDTWSPLSPMYFSRSRVSLVSSGSVLYAVAGYDGVSNLSSMEVYDVDQDSWRLGSSMVAHEGGVGVGVIPLPPDKL</sequence>
<dbReference type="Gene3D" id="1.25.40.420">
    <property type="match status" value="1"/>
</dbReference>
<feature type="domain" description="BTB" evidence="5">
    <location>
        <begin position="48"/>
        <end position="115"/>
    </location>
</feature>
<comment type="pathway">
    <text evidence="1">Protein modification; protein ubiquitination.</text>
</comment>
<dbReference type="Proteomes" id="UP001608902">
    <property type="component" value="Unassembled WGS sequence"/>
</dbReference>
<reference evidence="6 7" key="1">
    <citation type="submission" date="2024-08" db="EMBL/GenBank/DDBJ databases">
        <title>Gnathostoma spinigerum genome.</title>
        <authorList>
            <person name="Gonzalez-Bertolin B."/>
            <person name="Monzon S."/>
            <person name="Zaballos A."/>
            <person name="Jimenez P."/>
            <person name="Dekumyoy P."/>
            <person name="Varona S."/>
            <person name="Cuesta I."/>
            <person name="Sumanam S."/>
            <person name="Adisakwattana P."/>
            <person name="Gasser R.B."/>
            <person name="Hernandez-Gonzalez A."/>
            <person name="Young N.D."/>
            <person name="Perteguer M.J."/>
        </authorList>
    </citation>
    <scope>NUCLEOTIDE SEQUENCE [LARGE SCALE GENOMIC DNA]</scope>
    <source>
        <strain evidence="6">AL3</strain>
        <tissue evidence="6">Liver</tissue>
    </source>
</reference>
<name>A0ABD6E6H6_9BILA</name>
<keyword evidence="4" id="KW-0833">Ubl conjugation pathway</keyword>
<dbReference type="PIRSF" id="PIRSF037037">
    <property type="entry name" value="Kelch-like_protein_gigaxonin"/>
    <property type="match status" value="1"/>
</dbReference>
<evidence type="ECO:0000256" key="2">
    <source>
        <dbReference type="ARBA" id="ARBA00022441"/>
    </source>
</evidence>
<dbReference type="SMART" id="SM00875">
    <property type="entry name" value="BACK"/>
    <property type="match status" value="1"/>
</dbReference>
<evidence type="ECO:0000313" key="7">
    <source>
        <dbReference type="Proteomes" id="UP001608902"/>
    </source>
</evidence>
<keyword evidence="7" id="KW-1185">Reference proteome</keyword>
<dbReference type="Gene3D" id="3.30.710.10">
    <property type="entry name" value="Potassium Channel Kv1.1, Chain A"/>
    <property type="match status" value="1"/>
</dbReference>
<dbReference type="SMART" id="SM00612">
    <property type="entry name" value="Kelch"/>
    <property type="match status" value="6"/>
</dbReference>
<dbReference type="SMART" id="SM00225">
    <property type="entry name" value="BTB"/>
    <property type="match status" value="1"/>
</dbReference>
<dbReference type="Pfam" id="PF00651">
    <property type="entry name" value="BTB"/>
    <property type="match status" value="1"/>
</dbReference>
<dbReference type="PANTHER" id="PTHR24412:SF497">
    <property type="entry name" value="KELCH-LIKE PROTEIN 18"/>
    <property type="match status" value="1"/>
</dbReference>
<organism evidence="6 7">
    <name type="scientific">Gnathostoma spinigerum</name>
    <dbReference type="NCBI Taxonomy" id="75299"/>
    <lineage>
        <taxon>Eukaryota</taxon>
        <taxon>Metazoa</taxon>
        <taxon>Ecdysozoa</taxon>
        <taxon>Nematoda</taxon>
        <taxon>Chromadorea</taxon>
        <taxon>Rhabditida</taxon>
        <taxon>Spirurina</taxon>
        <taxon>Gnathostomatomorpha</taxon>
        <taxon>Gnathostomatoidea</taxon>
        <taxon>Gnathostomatidae</taxon>
        <taxon>Gnathostoma</taxon>
    </lineage>
</organism>
<dbReference type="SUPFAM" id="SSF117281">
    <property type="entry name" value="Kelch motif"/>
    <property type="match status" value="1"/>
</dbReference>
<dbReference type="Gene3D" id="2.120.10.80">
    <property type="entry name" value="Kelch-type beta propeller"/>
    <property type="match status" value="1"/>
</dbReference>
<keyword evidence="2" id="KW-0880">Kelch repeat</keyword>
<dbReference type="FunFam" id="1.25.40.420:FF:000001">
    <property type="entry name" value="Kelch-like family member 12"/>
    <property type="match status" value="1"/>
</dbReference>
<gene>
    <name evidence="6" type="ORF">AB6A40_001989</name>
</gene>
<proteinExistence type="predicted"/>
<dbReference type="SUPFAM" id="SSF54695">
    <property type="entry name" value="POZ domain"/>
    <property type="match status" value="1"/>
</dbReference>
<dbReference type="InterPro" id="IPR006652">
    <property type="entry name" value="Kelch_1"/>
</dbReference>
<evidence type="ECO:0000256" key="1">
    <source>
        <dbReference type="ARBA" id="ARBA00004906"/>
    </source>
</evidence>
<dbReference type="InterPro" id="IPR017096">
    <property type="entry name" value="BTB-kelch_protein"/>
</dbReference>
<protein>
    <recommendedName>
        <fullName evidence="5">BTB domain-containing protein</fullName>
    </recommendedName>
</protein>
<dbReference type="InterPro" id="IPR000210">
    <property type="entry name" value="BTB/POZ_dom"/>
</dbReference>
<dbReference type="InterPro" id="IPR015915">
    <property type="entry name" value="Kelch-typ_b-propeller"/>
</dbReference>
<dbReference type="Pfam" id="PF01344">
    <property type="entry name" value="Kelch_1"/>
    <property type="match status" value="2"/>
</dbReference>
<comment type="caution">
    <text evidence="6">The sequence shown here is derived from an EMBL/GenBank/DDBJ whole genome shotgun (WGS) entry which is preliminary data.</text>
</comment>
<dbReference type="EMBL" id="JBGFUD010000814">
    <property type="protein sequence ID" value="MFH4975280.1"/>
    <property type="molecule type" value="Genomic_DNA"/>
</dbReference>
<dbReference type="Pfam" id="PF07707">
    <property type="entry name" value="BACK"/>
    <property type="match status" value="1"/>
</dbReference>
<evidence type="ECO:0000256" key="4">
    <source>
        <dbReference type="ARBA" id="ARBA00022786"/>
    </source>
</evidence>
<evidence type="ECO:0000256" key="3">
    <source>
        <dbReference type="ARBA" id="ARBA00022737"/>
    </source>
</evidence>
<dbReference type="Pfam" id="PF24681">
    <property type="entry name" value="Kelch_KLHDC2_KLHL20_DRC7"/>
    <property type="match status" value="1"/>
</dbReference>
<dbReference type="AlphaFoldDB" id="A0ABD6E6H6"/>
<keyword evidence="3" id="KW-0677">Repeat</keyword>
<dbReference type="PANTHER" id="PTHR24412">
    <property type="entry name" value="KELCH PROTEIN"/>
    <property type="match status" value="1"/>
</dbReference>
<evidence type="ECO:0000313" key="6">
    <source>
        <dbReference type="EMBL" id="MFH4975280.1"/>
    </source>
</evidence>
<evidence type="ECO:0000259" key="5">
    <source>
        <dbReference type="PROSITE" id="PS50097"/>
    </source>
</evidence>